<evidence type="ECO:0000256" key="6">
    <source>
        <dbReference type="ARBA" id="ARBA00023102"/>
    </source>
</evidence>
<keyword evidence="4" id="KW-0378">Hydrolase</keyword>
<evidence type="ECO:0000256" key="5">
    <source>
        <dbReference type="ARBA" id="ARBA00022962"/>
    </source>
</evidence>
<dbReference type="PANTHER" id="PTHR42701">
    <property type="entry name" value="IMIDAZOLE GLYCEROL PHOSPHATE SYNTHASE SUBUNIT HISH"/>
    <property type="match status" value="1"/>
</dbReference>
<dbReference type="PIRSF" id="PIRSF000495">
    <property type="entry name" value="Amidotransf_hisH"/>
    <property type="match status" value="1"/>
</dbReference>
<keyword evidence="6" id="KW-0368">Histidine biosynthesis</keyword>
<keyword evidence="11" id="KW-0808">Transferase</keyword>
<organism evidence="11">
    <name type="scientific">hydrothermal vent metagenome</name>
    <dbReference type="NCBI Taxonomy" id="652676"/>
    <lineage>
        <taxon>unclassified sequences</taxon>
        <taxon>metagenomes</taxon>
        <taxon>ecological metagenomes</taxon>
    </lineage>
</organism>
<comment type="pathway">
    <text evidence="1">Amino-acid biosynthesis; L-histidine biosynthesis; L-histidine from 5-phospho-alpha-D-ribose 1-diphosphate: step 5/9.</text>
</comment>
<keyword evidence="5" id="KW-0315">Glutamine amidotransferase</keyword>
<keyword evidence="3" id="KW-0028">Amino-acid biosynthesis</keyword>
<dbReference type="GO" id="GO:0000107">
    <property type="term" value="F:imidazoleglycerol-phosphate synthase activity"/>
    <property type="evidence" value="ECO:0007669"/>
    <property type="project" value="TreeGrafter"/>
</dbReference>
<dbReference type="GO" id="GO:0000105">
    <property type="term" value="P:L-histidine biosynthetic process"/>
    <property type="evidence" value="ECO:0007669"/>
    <property type="project" value="UniProtKB-UniPathway"/>
</dbReference>
<dbReference type="PROSITE" id="PS51273">
    <property type="entry name" value="GATASE_TYPE_1"/>
    <property type="match status" value="1"/>
</dbReference>
<dbReference type="InterPro" id="IPR017926">
    <property type="entry name" value="GATASE"/>
</dbReference>
<reference evidence="11" key="1">
    <citation type="submission" date="2018-06" db="EMBL/GenBank/DDBJ databases">
        <authorList>
            <person name="Zhirakovskaya E."/>
        </authorList>
    </citation>
    <scope>NUCLEOTIDE SEQUENCE</scope>
</reference>
<dbReference type="PANTHER" id="PTHR42701:SF1">
    <property type="entry name" value="IMIDAZOLE GLYCEROL PHOSPHATE SYNTHASE SUBUNIT HISH"/>
    <property type="match status" value="1"/>
</dbReference>
<evidence type="ECO:0000259" key="10">
    <source>
        <dbReference type="Pfam" id="PF00117"/>
    </source>
</evidence>
<evidence type="ECO:0000256" key="2">
    <source>
        <dbReference type="ARBA" id="ARBA00011152"/>
    </source>
</evidence>
<dbReference type="EC" id="2.4.2.-" evidence="11"/>
<evidence type="ECO:0000256" key="1">
    <source>
        <dbReference type="ARBA" id="ARBA00005091"/>
    </source>
</evidence>
<dbReference type="UniPathway" id="UPA00031">
    <property type="reaction ID" value="UER00010"/>
</dbReference>
<proteinExistence type="inferred from homology"/>
<comment type="catalytic activity">
    <reaction evidence="8">
        <text>5-[(5-phospho-1-deoxy-D-ribulos-1-ylimino)methylamino]-1-(5-phospho-beta-D-ribosyl)imidazole-4-carboxamide + L-glutamine = D-erythro-1-(imidazol-4-yl)glycerol 3-phosphate + 5-amino-1-(5-phospho-beta-D-ribosyl)imidazole-4-carboxamide + L-glutamate + H(+)</text>
        <dbReference type="Rhea" id="RHEA:24793"/>
        <dbReference type="ChEBI" id="CHEBI:15378"/>
        <dbReference type="ChEBI" id="CHEBI:29985"/>
        <dbReference type="ChEBI" id="CHEBI:58278"/>
        <dbReference type="ChEBI" id="CHEBI:58359"/>
        <dbReference type="ChEBI" id="CHEBI:58475"/>
        <dbReference type="ChEBI" id="CHEBI:58525"/>
        <dbReference type="EC" id="4.3.2.10"/>
    </reaction>
</comment>
<dbReference type="GO" id="GO:0004359">
    <property type="term" value="F:glutaminase activity"/>
    <property type="evidence" value="ECO:0007669"/>
    <property type="project" value="UniProtKB-EC"/>
</dbReference>
<keyword evidence="7" id="KW-0456">Lyase</keyword>
<evidence type="ECO:0000256" key="4">
    <source>
        <dbReference type="ARBA" id="ARBA00022801"/>
    </source>
</evidence>
<comment type="subunit">
    <text evidence="2">Heterodimer of HisH and HisF.</text>
</comment>
<evidence type="ECO:0000256" key="7">
    <source>
        <dbReference type="ARBA" id="ARBA00023239"/>
    </source>
</evidence>
<feature type="domain" description="Glutamine amidotransferase" evidence="10">
    <location>
        <begin position="6"/>
        <end position="225"/>
    </location>
</feature>
<keyword evidence="11" id="KW-0328">Glycosyltransferase</keyword>
<dbReference type="EMBL" id="UOEU01000742">
    <property type="protein sequence ID" value="VAW39384.1"/>
    <property type="molecule type" value="Genomic_DNA"/>
</dbReference>
<protein>
    <submittedName>
        <fullName evidence="11">Imidazole glycerol phosphate synthase amidotransferase subunit</fullName>
        <ecNumber evidence="11">2.4.2.-</ecNumber>
    </submittedName>
</protein>
<dbReference type="AlphaFoldDB" id="A0A3B0W6U2"/>
<evidence type="ECO:0000313" key="11">
    <source>
        <dbReference type="EMBL" id="VAW39384.1"/>
    </source>
</evidence>
<evidence type="ECO:0000256" key="9">
    <source>
        <dbReference type="ARBA" id="ARBA00049534"/>
    </source>
</evidence>
<name>A0A3B0W6U2_9ZZZZ</name>
<evidence type="ECO:0000256" key="3">
    <source>
        <dbReference type="ARBA" id="ARBA00022605"/>
    </source>
</evidence>
<dbReference type="Gene3D" id="3.40.50.880">
    <property type="match status" value="1"/>
</dbReference>
<dbReference type="NCBIfam" id="TIGR01855">
    <property type="entry name" value="IMP_synth_hisH"/>
    <property type="match status" value="2"/>
</dbReference>
<accession>A0A3B0W6U2</accession>
<dbReference type="CDD" id="cd01748">
    <property type="entry name" value="GATase1_IGP_Synthase"/>
    <property type="match status" value="1"/>
</dbReference>
<dbReference type="GO" id="GO:0016829">
    <property type="term" value="F:lyase activity"/>
    <property type="evidence" value="ECO:0007669"/>
    <property type="project" value="UniProtKB-KW"/>
</dbReference>
<gene>
    <name evidence="11" type="ORF">MNBD_CHLOROFLEXI01-4036</name>
</gene>
<dbReference type="SUPFAM" id="SSF52317">
    <property type="entry name" value="Class I glutamine amidotransferase-like"/>
    <property type="match status" value="1"/>
</dbReference>
<dbReference type="Pfam" id="PF00117">
    <property type="entry name" value="GATase"/>
    <property type="match status" value="1"/>
</dbReference>
<dbReference type="HAMAP" id="MF_00278">
    <property type="entry name" value="HisH"/>
    <property type="match status" value="1"/>
</dbReference>
<dbReference type="InterPro" id="IPR010139">
    <property type="entry name" value="Imidazole-glycPsynth_HisH"/>
</dbReference>
<comment type="catalytic activity">
    <reaction evidence="9">
        <text>L-glutamine + H2O = L-glutamate + NH4(+)</text>
        <dbReference type="Rhea" id="RHEA:15889"/>
        <dbReference type="ChEBI" id="CHEBI:15377"/>
        <dbReference type="ChEBI" id="CHEBI:28938"/>
        <dbReference type="ChEBI" id="CHEBI:29985"/>
        <dbReference type="ChEBI" id="CHEBI:58359"/>
        <dbReference type="EC" id="3.5.1.2"/>
    </reaction>
</comment>
<dbReference type="InterPro" id="IPR029062">
    <property type="entry name" value="Class_I_gatase-like"/>
</dbReference>
<sequence length="229" mass="25365">MTKITMIDYGASNIRSAQKAFEHIGADVQLTDDPNVVRRAEKLVLPGVGAFGSGMAGLERHNLPQAIHEAVQRGVPFLGICVGMQLLFDEGHEMGIHQGLGLMSGKVVRFPEKWLIVNGKRLMVSGEQPIVNQKSKIENRKVPHMGWNQLEPVWEHALLTGVEMGDYAYFVHSYYCDPVAATAVLAWTDYGFPFASVVAQDNVFGLQFHPEKSQSVGLQILQNFVEYIA</sequence>
<evidence type="ECO:0000256" key="8">
    <source>
        <dbReference type="ARBA" id="ARBA00047838"/>
    </source>
</evidence>